<proteinExistence type="predicted"/>
<dbReference type="Proteomes" id="UP000434172">
    <property type="component" value="Unassembled WGS sequence"/>
</dbReference>
<reference evidence="1 2" key="1">
    <citation type="submission" date="2019-12" db="EMBL/GenBank/DDBJ databases">
        <title>A genome sequence resource for the geographically widespread anthracnose pathogen Colletotrichum asianum.</title>
        <authorList>
            <person name="Meng Y."/>
        </authorList>
    </citation>
    <scope>NUCLEOTIDE SEQUENCE [LARGE SCALE GENOMIC DNA]</scope>
    <source>
        <strain evidence="1 2">ICMP 18580</strain>
    </source>
</reference>
<evidence type="ECO:0000313" key="1">
    <source>
        <dbReference type="EMBL" id="KAF0327517.1"/>
    </source>
</evidence>
<accession>A0A8H3ZU51</accession>
<organism evidence="1 2">
    <name type="scientific">Colletotrichum asianum</name>
    <dbReference type="NCBI Taxonomy" id="702518"/>
    <lineage>
        <taxon>Eukaryota</taxon>
        <taxon>Fungi</taxon>
        <taxon>Dikarya</taxon>
        <taxon>Ascomycota</taxon>
        <taxon>Pezizomycotina</taxon>
        <taxon>Sordariomycetes</taxon>
        <taxon>Hypocreomycetidae</taxon>
        <taxon>Glomerellales</taxon>
        <taxon>Glomerellaceae</taxon>
        <taxon>Colletotrichum</taxon>
        <taxon>Colletotrichum gloeosporioides species complex</taxon>
    </lineage>
</organism>
<sequence>MRDLDPGTPGPFCSAELWQGESGHGLYEYHPLGGWPTINLHHLTQPRLI</sequence>
<protein>
    <submittedName>
        <fullName evidence="1">Uncharacterized protein</fullName>
    </submittedName>
</protein>
<comment type="caution">
    <text evidence="1">The sequence shown here is derived from an EMBL/GenBank/DDBJ whole genome shotgun (WGS) entry which is preliminary data.</text>
</comment>
<gene>
    <name evidence="1" type="ORF">GQ607_005378</name>
</gene>
<keyword evidence="2" id="KW-1185">Reference proteome</keyword>
<evidence type="ECO:0000313" key="2">
    <source>
        <dbReference type="Proteomes" id="UP000434172"/>
    </source>
</evidence>
<dbReference type="EMBL" id="WOWK01000023">
    <property type="protein sequence ID" value="KAF0327517.1"/>
    <property type="molecule type" value="Genomic_DNA"/>
</dbReference>
<dbReference type="AlphaFoldDB" id="A0A8H3ZU51"/>
<name>A0A8H3ZU51_9PEZI</name>